<reference evidence="2" key="1">
    <citation type="submission" date="2021-02" db="EMBL/GenBank/DDBJ databases">
        <authorList>
            <person name="Nieuwenhuis M."/>
            <person name="Van De Peppel L.J.J."/>
        </authorList>
    </citation>
    <scope>NUCLEOTIDE SEQUENCE</scope>
    <source>
        <strain evidence="2">D49</strain>
    </source>
</reference>
<reference evidence="2" key="2">
    <citation type="submission" date="2021-10" db="EMBL/GenBank/DDBJ databases">
        <title>Phylogenomics reveals ancestral predisposition of the termite-cultivated fungus Termitomyces towards a domesticated lifestyle.</title>
        <authorList>
            <person name="Auxier B."/>
            <person name="Grum-Grzhimaylo A."/>
            <person name="Cardenas M.E."/>
            <person name="Lodge J.D."/>
            <person name="Laessoe T."/>
            <person name="Pedersen O."/>
            <person name="Smith M.E."/>
            <person name="Kuyper T.W."/>
            <person name="Franco-Molano E.A."/>
            <person name="Baroni T.J."/>
            <person name="Aanen D.K."/>
        </authorList>
    </citation>
    <scope>NUCLEOTIDE SEQUENCE</scope>
    <source>
        <strain evidence="2">D49</strain>
    </source>
</reference>
<sequence>MRDVCKFRDHVVSAEDPHILEKNAPDHPSRAEPSSIGGDGLQWGSWFGFNDKGTTITSPALAFLVDIFVSTPTLIPPSERLGLGKSWFPTIALAIEFKAPIPRSSTKHSSHTVGVYSTGKFMNAGRHDAWVEVWTAPCNVGEGSEIPGWREEQVCLAVATQMAYTVPIEVNLARGKKKDVKL</sequence>
<evidence type="ECO:0000313" key="2">
    <source>
        <dbReference type="EMBL" id="KAG5634440.1"/>
    </source>
</evidence>
<dbReference type="InterPro" id="IPR052389">
    <property type="entry name" value="Sec_Metab_Biosynth-Assoc"/>
</dbReference>
<dbReference type="PANTHER" id="PTHR38110">
    <property type="entry name" value="CHROMOSOME 23, WHOLE GENOME SHOTGUN SEQUENCE"/>
    <property type="match status" value="1"/>
</dbReference>
<feature type="domain" description="Acyl-CoA thioesterase-like C-terminal" evidence="1">
    <location>
        <begin position="33"/>
        <end position="136"/>
    </location>
</feature>
<name>A0A9P7K308_9AGAR</name>
<dbReference type="OrthoDB" id="2532955at2759"/>
<protein>
    <recommendedName>
        <fullName evidence="1">Acyl-CoA thioesterase-like C-terminal domain-containing protein</fullName>
    </recommendedName>
</protein>
<dbReference type="AlphaFoldDB" id="A0A9P7K308"/>
<organism evidence="2 3">
    <name type="scientific">Sphagnurus paluster</name>
    <dbReference type="NCBI Taxonomy" id="117069"/>
    <lineage>
        <taxon>Eukaryota</taxon>
        <taxon>Fungi</taxon>
        <taxon>Dikarya</taxon>
        <taxon>Basidiomycota</taxon>
        <taxon>Agaricomycotina</taxon>
        <taxon>Agaricomycetes</taxon>
        <taxon>Agaricomycetidae</taxon>
        <taxon>Agaricales</taxon>
        <taxon>Tricholomatineae</taxon>
        <taxon>Lyophyllaceae</taxon>
        <taxon>Sphagnurus</taxon>
    </lineage>
</organism>
<accession>A0A9P7K308</accession>
<dbReference type="Proteomes" id="UP000717328">
    <property type="component" value="Unassembled WGS sequence"/>
</dbReference>
<proteinExistence type="predicted"/>
<evidence type="ECO:0000259" key="1">
    <source>
        <dbReference type="Pfam" id="PF20789"/>
    </source>
</evidence>
<dbReference type="EMBL" id="JABCKI010006411">
    <property type="protein sequence ID" value="KAG5634440.1"/>
    <property type="molecule type" value="Genomic_DNA"/>
</dbReference>
<evidence type="ECO:0000313" key="3">
    <source>
        <dbReference type="Proteomes" id="UP000717328"/>
    </source>
</evidence>
<comment type="caution">
    <text evidence="2">The sequence shown here is derived from an EMBL/GenBank/DDBJ whole genome shotgun (WGS) entry which is preliminary data.</text>
</comment>
<gene>
    <name evidence="2" type="ORF">H0H81_001942</name>
</gene>
<keyword evidence="3" id="KW-1185">Reference proteome</keyword>
<dbReference type="PANTHER" id="PTHR38110:SF1">
    <property type="entry name" value="THIOESTERASE DOMAIN-CONTAINING PROTEIN"/>
    <property type="match status" value="1"/>
</dbReference>
<dbReference type="InterPro" id="IPR049450">
    <property type="entry name" value="ACOT8-like_C"/>
</dbReference>
<dbReference type="Pfam" id="PF20789">
    <property type="entry name" value="4HBT_3C"/>
    <property type="match status" value="1"/>
</dbReference>